<proteinExistence type="predicted"/>
<name>A0A0T5XE10_9BACT</name>
<comment type="caution">
    <text evidence="1">The sequence shown here is derived from an EMBL/GenBank/DDBJ whole genome shotgun (WGS) entry which is preliminary data.</text>
</comment>
<sequence length="339" mass="38651">MISKKRYFALCIVIIFVILTGDEGLAFSHIANYNYDDYGSKYDIMFPPLIIGGSRPFLLPSDFLSPAIHDFLNRRAGRLIVTANEAVRFTRSGWPQFKPVFSVRMPGNMITASRSVHKRYVWQKFYEDLKNNPEKYNFTKKQIEAIEEAARTGKNPKGLGFVVHHSERPGVIQVVSESTHREVHHVGGFERTRNLSASNIMKATMNRWIKIALADFVFSVGYSFATNQANMTEFKKISGSVFSAWGAANVTEFLLDYLPTRVASTSLPILMFEPATTIATITYVITRTLVYKILDDYQKEQLLKVEAACMLAEDKARWSKLQQEVERNSQYLMELTVIN</sequence>
<dbReference type="Proteomes" id="UP000005273">
    <property type="component" value="Unassembled WGS sequence"/>
</dbReference>
<dbReference type="eggNOG" id="ENOG502ZCA3">
    <property type="taxonomic scope" value="Bacteria"/>
</dbReference>
<evidence type="ECO:0000313" key="2">
    <source>
        <dbReference type="Proteomes" id="UP000005273"/>
    </source>
</evidence>
<dbReference type="AlphaFoldDB" id="A0A0T5XE10"/>
<dbReference type="EMBL" id="ACJX03000001">
    <property type="protein sequence ID" value="KRT36484.1"/>
    <property type="molecule type" value="Genomic_DNA"/>
</dbReference>
<accession>A0A0T5XE10</accession>
<dbReference type="STRING" id="592015.HMPREF1705_03765"/>
<organism evidence="1 2">
    <name type="scientific">Acetomicrobium hydrogeniformans ATCC BAA-1850</name>
    <dbReference type="NCBI Taxonomy" id="592015"/>
    <lineage>
        <taxon>Bacteria</taxon>
        <taxon>Thermotogati</taxon>
        <taxon>Synergistota</taxon>
        <taxon>Synergistia</taxon>
        <taxon>Synergistales</taxon>
        <taxon>Acetomicrobiaceae</taxon>
        <taxon>Acetomicrobium</taxon>
    </lineage>
</organism>
<reference evidence="2" key="1">
    <citation type="submission" date="2012-09" db="EMBL/GenBank/DDBJ databases">
        <authorList>
            <person name="Weinstock G."/>
            <person name="Sodergren E."/>
            <person name="Clifton S."/>
            <person name="Fulton L."/>
            <person name="Fulton B."/>
            <person name="Courtney L."/>
            <person name="Fronick C."/>
            <person name="Harrison M."/>
            <person name="Strong C."/>
            <person name="Farmer C."/>
            <person name="Delehaunty K."/>
            <person name="Markovic C."/>
            <person name="Hall O."/>
            <person name="Minx P."/>
            <person name="Tomlinson C."/>
            <person name="Mitreva M."/>
            <person name="Nelson J."/>
            <person name="Hou S."/>
            <person name="Wollam A."/>
            <person name="Pepin K.H."/>
            <person name="Johnson M."/>
            <person name="Bhonagiri V."/>
            <person name="Nash W.E."/>
            <person name="Suruliraj S."/>
            <person name="Warren W."/>
            <person name="Chinwalla A."/>
            <person name="Mardis E.R."/>
            <person name="Wilson R.K."/>
        </authorList>
    </citation>
    <scope>NUCLEOTIDE SEQUENCE [LARGE SCALE GENOMIC DNA]</scope>
    <source>
        <strain evidence="2">OS1</strain>
    </source>
</reference>
<dbReference type="OrthoDB" id="603864at2"/>
<dbReference type="Pfam" id="PF12639">
    <property type="entry name" value="Colicin-DNase"/>
    <property type="match status" value="1"/>
</dbReference>
<keyword evidence="2" id="KW-1185">Reference proteome</keyword>
<dbReference type="RefSeq" id="WP_009200837.1">
    <property type="nucleotide sequence ID" value="NZ_ACJX03000001.1"/>
</dbReference>
<gene>
    <name evidence="1" type="ORF">HMPREF1705_03765</name>
</gene>
<protein>
    <submittedName>
        <fullName evidence="1">Uncharacterized protein</fullName>
    </submittedName>
</protein>
<evidence type="ECO:0000313" key="1">
    <source>
        <dbReference type="EMBL" id="KRT36484.1"/>
    </source>
</evidence>